<feature type="signal peptide" evidence="5">
    <location>
        <begin position="1"/>
        <end position="19"/>
    </location>
</feature>
<dbReference type="CDD" id="cd16325">
    <property type="entry name" value="LolA"/>
    <property type="match status" value="1"/>
</dbReference>
<keyword evidence="6" id="KW-0449">Lipoprotein</keyword>
<comment type="subunit">
    <text evidence="1">Monomer.</text>
</comment>
<keyword evidence="3 5" id="KW-0732">Signal</keyword>
<evidence type="ECO:0000256" key="1">
    <source>
        <dbReference type="ARBA" id="ARBA00011245"/>
    </source>
</evidence>
<evidence type="ECO:0000256" key="2">
    <source>
        <dbReference type="ARBA" id="ARBA00022448"/>
    </source>
</evidence>
<dbReference type="RefSeq" id="WP_126752157.1">
    <property type="nucleotide sequence ID" value="NZ_JBHUMT010000001.1"/>
</dbReference>
<reference evidence="6 7" key="1">
    <citation type="journal article" date="2011" name="Front. Microbiol.">
        <title>Genomic signatures of strain selection and enhancement in Bacillus atrophaeus var. globigii, a historical biowarfare simulant.</title>
        <authorList>
            <person name="Gibbons H.S."/>
            <person name="Broomall S.M."/>
            <person name="McNew L.A."/>
            <person name="Daligault H."/>
            <person name="Chapman C."/>
            <person name="Bruce D."/>
            <person name="Karavis M."/>
            <person name="Krepps M."/>
            <person name="McGregor P.A."/>
            <person name="Hong C."/>
            <person name="Park K.H."/>
            <person name="Akmal A."/>
            <person name="Feldman A."/>
            <person name="Lin J.S."/>
            <person name="Chang W.E."/>
            <person name="Higgs B.W."/>
            <person name="Demirev P."/>
            <person name="Lindquist J."/>
            <person name="Liem A."/>
            <person name="Fochler E."/>
            <person name="Read T.D."/>
            <person name="Tapia R."/>
            <person name="Johnson S."/>
            <person name="Bishop-Lilly K.A."/>
            <person name="Detter C."/>
            <person name="Han C."/>
            <person name="Sozhamannan S."/>
            <person name="Rosenzweig C.N."/>
            <person name="Skowronski E.W."/>
        </authorList>
    </citation>
    <scope>NUCLEOTIDE SEQUENCE [LARGE SCALE GENOMIC DNA]</scope>
    <source>
        <strain evidence="6 7">TPS4-2</strain>
    </source>
</reference>
<keyword evidence="2" id="KW-0813">Transport</keyword>
<feature type="chain" id="PRO_5019410396" evidence="5">
    <location>
        <begin position="20"/>
        <end position="178"/>
    </location>
</feature>
<name>A0A432YSB3_9GAMM</name>
<evidence type="ECO:0000313" key="7">
    <source>
        <dbReference type="Proteomes" id="UP000288361"/>
    </source>
</evidence>
<keyword evidence="4" id="KW-0653">Protein transport</keyword>
<evidence type="ECO:0000256" key="5">
    <source>
        <dbReference type="SAM" id="SignalP"/>
    </source>
</evidence>
<dbReference type="EMBL" id="PIQA01000004">
    <property type="protein sequence ID" value="RUO64472.1"/>
    <property type="molecule type" value="Genomic_DNA"/>
</dbReference>
<dbReference type="SUPFAM" id="SSF89392">
    <property type="entry name" value="Prokaryotic lipoproteins and lipoprotein localization factors"/>
    <property type="match status" value="1"/>
</dbReference>
<proteinExistence type="predicted"/>
<dbReference type="Proteomes" id="UP000288361">
    <property type="component" value="Unassembled WGS sequence"/>
</dbReference>
<protein>
    <submittedName>
        <fullName evidence="6">LolA family outer membrane lipoprotein-sorting protein</fullName>
    </submittedName>
</protein>
<gene>
    <name evidence="6" type="ORF">CWI73_07195</name>
</gene>
<organism evidence="6 7">
    <name type="scientific">Idiomarina piscisalsi</name>
    <dbReference type="NCBI Taxonomy" id="1096243"/>
    <lineage>
        <taxon>Bacteria</taxon>
        <taxon>Pseudomonadati</taxon>
        <taxon>Pseudomonadota</taxon>
        <taxon>Gammaproteobacteria</taxon>
        <taxon>Alteromonadales</taxon>
        <taxon>Idiomarinaceae</taxon>
        <taxon>Idiomarina</taxon>
    </lineage>
</organism>
<comment type="caution">
    <text evidence="6">The sequence shown here is derived from an EMBL/GenBank/DDBJ whole genome shotgun (WGS) entry which is preliminary data.</text>
</comment>
<evidence type="ECO:0000256" key="4">
    <source>
        <dbReference type="ARBA" id="ARBA00022927"/>
    </source>
</evidence>
<dbReference type="InterPro" id="IPR004564">
    <property type="entry name" value="OM_lipoprot_carrier_LolA-like"/>
</dbReference>
<dbReference type="Gene3D" id="2.50.20.10">
    <property type="entry name" value="Lipoprotein localisation LolA/LolB/LppX"/>
    <property type="match status" value="1"/>
</dbReference>
<sequence length="178" mass="19881">MMRLFVLILAFMLTAGVKADTETSEQALKKLSEQAQPLPLKVIFEQRKYLSGLPRALVSSGEMTITEDAILWETQKPQKQSLKITEQGIFKDSQQTSATGSETIAELLLAILKQDERVLQEQFSLSLQKNCVQMVPNSDTLAGVMQRILSCGDARVERVELHETNGNRTEINFAEAPQ</sequence>
<evidence type="ECO:0000256" key="3">
    <source>
        <dbReference type="ARBA" id="ARBA00022729"/>
    </source>
</evidence>
<dbReference type="GO" id="GO:0015031">
    <property type="term" value="P:protein transport"/>
    <property type="evidence" value="ECO:0007669"/>
    <property type="project" value="UniProtKB-KW"/>
</dbReference>
<dbReference type="InterPro" id="IPR029046">
    <property type="entry name" value="LolA/LolB/LppX"/>
</dbReference>
<evidence type="ECO:0000313" key="6">
    <source>
        <dbReference type="EMBL" id="RUO64472.1"/>
    </source>
</evidence>
<accession>A0A432YSB3</accession>
<dbReference type="AlphaFoldDB" id="A0A432YSB3"/>